<evidence type="ECO:0000259" key="1">
    <source>
        <dbReference type="Pfam" id="PF21782"/>
    </source>
</evidence>
<feature type="domain" description="PKMT C-terminal winged helix" evidence="1">
    <location>
        <begin position="3"/>
        <end position="69"/>
    </location>
</feature>
<dbReference type="Pfam" id="PF21782">
    <property type="entry name" value="WHD_PKMT"/>
    <property type="match status" value="1"/>
</dbReference>
<sequence>MFNPDPMIRSIVPLIDGTKTKQELVACVFELAKEGKLAPNVEGNSSVEVNAACKAILDQVLDQLHQSALLV</sequence>
<dbReference type="EMBL" id="SJPV01000008">
    <property type="protein sequence ID" value="TWU34191.1"/>
    <property type="molecule type" value="Genomic_DNA"/>
</dbReference>
<dbReference type="AlphaFoldDB" id="A0A5C6DEM6"/>
<gene>
    <name evidence="2" type="ORF">Poly41_43370</name>
</gene>
<evidence type="ECO:0000313" key="2">
    <source>
        <dbReference type="EMBL" id="TWU34191.1"/>
    </source>
</evidence>
<name>A0A5C6DEM6_9BACT</name>
<dbReference type="RefSeq" id="WP_146528606.1">
    <property type="nucleotide sequence ID" value="NZ_SJPV01000008.1"/>
</dbReference>
<keyword evidence="3" id="KW-1185">Reference proteome</keyword>
<organism evidence="2 3">
    <name type="scientific">Novipirellula artificiosorum</name>
    <dbReference type="NCBI Taxonomy" id="2528016"/>
    <lineage>
        <taxon>Bacteria</taxon>
        <taxon>Pseudomonadati</taxon>
        <taxon>Planctomycetota</taxon>
        <taxon>Planctomycetia</taxon>
        <taxon>Pirellulales</taxon>
        <taxon>Pirellulaceae</taxon>
        <taxon>Novipirellula</taxon>
    </lineage>
</organism>
<reference evidence="2 3" key="1">
    <citation type="submission" date="2019-02" db="EMBL/GenBank/DDBJ databases">
        <title>Deep-cultivation of Planctomycetes and their phenomic and genomic characterization uncovers novel biology.</title>
        <authorList>
            <person name="Wiegand S."/>
            <person name="Jogler M."/>
            <person name="Boedeker C."/>
            <person name="Pinto D."/>
            <person name="Vollmers J."/>
            <person name="Rivas-Marin E."/>
            <person name="Kohn T."/>
            <person name="Peeters S.H."/>
            <person name="Heuer A."/>
            <person name="Rast P."/>
            <person name="Oberbeckmann S."/>
            <person name="Bunk B."/>
            <person name="Jeske O."/>
            <person name="Meyerdierks A."/>
            <person name="Storesund J.E."/>
            <person name="Kallscheuer N."/>
            <person name="Luecker S."/>
            <person name="Lage O.M."/>
            <person name="Pohl T."/>
            <person name="Merkel B.J."/>
            <person name="Hornburger P."/>
            <person name="Mueller R.-W."/>
            <person name="Bruemmer F."/>
            <person name="Labrenz M."/>
            <person name="Spormann A.M."/>
            <person name="Op Den Camp H."/>
            <person name="Overmann J."/>
            <person name="Amann R."/>
            <person name="Jetten M.S.M."/>
            <person name="Mascher T."/>
            <person name="Medema M.H."/>
            <person name="Devos D.P."/>
            <person name="Kaster A.-K."/>
            <person name="Ovreas L."/>
            <person name="Rohde M."/>
            <person name="Galperin M.Y."/>
            <person name="Jogler C."/>
        </authorList>
    </citation>
    <scope>NUCLEOTIDE SEQUENCE [LARGE SCALE GENOMIC DNA]</scope>
    <source>
        <strain evidence="2 3">Poly41</strain>
    </source>
</reference>
<accession>A0A5C6DEM6</accession>
<dbReference type="InterPro" id="IPR048976">
    <property type="entry name" value="WHD_PKMT"/>
</dbReference>
<dbReference type="OrthoDB" id="5449367at2"/>
<protein>
    <recommendedName>
        <fullName evidence="1">PKMT C-terminal winged helix domain-containing protein</fullName>
    </recommendedName>
</protein>
<proteinExistence type="predicted"/>
<comment type="caution">
    <text evidence="2">The sequence shown here is derived from an EMBL/GenBank/DDBJ whole genome shotgun (WGS) entry which is preliminary data.</text>
</comment>
<dbReference type="Proteomes" id="UP000319143">
    <property type="component" value="Unassembled WGS sequence"/>
</dbReference>
<evidence type="ECO:0000313" key="3">
    <source>
        <dbReference type="Proteomes" id="UP000319143"/>
    </source>
</evidence>